<keyword evidence="2 5" id="KW-0812">Transmembrane</keyword>
<dbReference type="EMBL" id="MPOG01000019">
    <property type="protein sequence ID" value="OOH93041.1"/>
    <property type="molecule type" value="Genomic_DNA"/>
</dbReference>
<evidence type="ECO:0008006" key="8">
    <source>
        <dbReference type="Google" id="ProtNLM"/>
    </source>
</evidence>
<evidence type="ECO:0000256" key="4">
    <source>
        <dbReference type="ARBA" id="ARBA00023136"/>
    </source>
</evidence>
<dbReference type="Proteomes" id="UP000188947">
    <property type="component" value="Unassembled WGS sequence"/>
</dbReference>
<proteinExistence type="predicted"/>
<dbReference type="RefSeq" id="WP_070905178.1">
    <property type="nucleotide sequence ID" value="NZ_CP016378.1"/>
</dbReference>
<reference evidence="6 7" key="1">
    <citation type="submission" date="2016-11" db="EMBL/GenBank/DDBJ databases">
        <title>Genome sequence and comparative genomic analysis of clinical strain Elizabethkingia meningoseptica 61421 PRCM.</title>
        <authorList>
            <person name="Wang M."/>
            <person name="Hu S."/>
            <person name="Cao L."/>
            <person name="Jiang T."/>
            <person name="Zhou Y."/>
            <person name="Ming D."/>
        </authorList>
    </citation>
    <scope>NUCLEOTIDE SEQUENCE [LARGE SCALE GENOMIC DNA]</scope>
    <source>
        <strain evidence="6 7">61421 PRCM</strain>
    </source>
</reference>
<comment type="subcellular location">
    <subcellularLocation>
        <location evidence="1">Membrane</location>
    </subcellularLocation>
</comment>
<keyword evidence="3 5" id="KW-1133">Transmembrane helix</keyword>
<dbReference type="GO" id="GO:0016020">
    <property type="term" value="C:membrane"/>
    <property type="evidence" value="ECO:0007669"/>
    <property type="project" value="UniProtKB-SubCell"/>
</dbReference>
<protein>
    <recommendedName>
        <fullName evidence="8">CD225/dispanin family protein</fullName>
    </recommendedName>
</protein>
<evidence type="ECO:0000256" key="3">
    <source>
        <dbReference type="ARBA" id="ARBA00022989"/>
    </source>
</evidence>
<dbReference type="Pfam" id="PF04505">
    <property type="entry name" value="CD225"/>
    <property type="match status" value="1"/>
</dbReference>
<feature type="transmembrane region" description="Helical" evidence="5">
    <location>
        <begin position="23"/>
        <end position="47"/>
    </location>
</feature>
<evidence type="ECO:0000313" key="6">
    <source>
        <dbReference type="EMBL" id="OOH93041.1"/>
    </source>
</evidence>
<dbReference type="InterPro" id="IPR007593">
    <property type="entry name" value="CD225/Dispanin_fam"/>
</dbReference>
<dbReference type="PANTHER" id="PTHR14948">
    <property type="entry name" value="NG5"/>
    <property type="match status" value="1"/>
</dbReference>
<name>A0A1T3HMF1_ELIME</name>
<accession>A0A1T3HMF1</accession>
<keyword evidence="7" id="KW-1185">Reference proteome</keyword>
<gene>
    <name evidence="6" type="ORF">BMF97_16295</name>
</gene>
<dbReference type="AlphaFoldDB" id="A0A1T3HMF1"/>
<keyword evidence="4 5" id="KW-0472">Membrane</keyword>
<organism evidence="6 7">
    <name type="scientific">Elizabethkingia meningoseptica</name>
    <name type="common">Chryseobacterium meningosepticum</name>
    <dbReference type="NCBI Taxonomy" id="238"/>
    <lineage>
        <taxon>Bacteria</taxon>
        <taxon>Pseudomonadati</taxon>
        <taxon>Bacteroidota</taxon>
        <taxon>Flavobacteriia</taxon>
        <taxon>Flavobacteriales</taxon>
        <taxon>Weeksellaceae</taxon>
        <taxon>Elizabethkingia</taxon>
    </lineage>
</organism>
<dbReference type="STRING" id="238.BBD35_06340"/>
<evidence type="ECO:0000256" key="5">
    <source>
        <dbReference type="SAM" id="Phobius"/>
    </source>
</evidence>
<evidence type="ECO:0000313" key="7">
    <source>
        <dbReference type="Proteomes" id="UP000188947"/>
    </source>
</evidence>
<dbReference type="InterPro" id="IPR051423">
    <property type="entry name" value="CD225/Dispanin"/>
</dbReference>
<dbReference type="OrthoDB" id="9815705at2"/>
<evidence type="ECO:0000256" key="2">
    <source>
        <dbReference type="ARBA" id="ARBA00022692"/>
    </source>
</evidence>
<evidence type="ECO:0000256" key="1">
    <source>
        <dbReference type="ARBA" id="ARBA00004370"/>
    </source>
</evidence>
<sequence>MEQFDNTQVINQNPPQNFPPKTWLVESILVTIFCCQILGIIGIINAASVESKFYKGDIVGAQKASKLAKQMVIWSVISGVVIIGAVLAFYFFVIVLAATNGDWK</sequence>
<dbReference type="eggNOG" id="ENOG5033BD9">
    <property type="taxonomic scope" value="Bacteria"/>
</dbReference>
<feature type="transmembrane region" description="Helical" evidence="5">
    <location>
        <begin position="72"/>
        <end position="98"/>
    </location>
</feature>
<dbReference type="PANTHER" id="PTHR14948:SF25">
    <property type="entry name" value="DUF4190 DOMAIN-CONTAINING PROTEIN"/>
    <property type="match status" value="1"/>
</dbReference>
<comment type="caution">
    <text evidence="6">The sequence shown here is derived from an EMBL/GenBank/DDBJ whole genome shotgun (WGS) entry which is preliminary data.</text>
</comment>